<evidence type="ECO:0000313" key="5">
    <source>
        <dbReference type="EMBL" id="KAL1005998.1"/>
    </source>
</evidence>
<dbReference type="PANTHER" id="PTHR23239:SF180">
    <property type="entry name" value="KERATIN, TYPE I CYTOSKELETAL 17"/>
    <property type="match status" value="1"/>
</dbReference>
<sequence length="400" mass="44694">MSLISSSYSSTRALSMYGGAGGYGSHISSSRGGLDKANGLDLHVSANEKATMQNLNDRLASYLEKVRLLEKENSELEKKIKNWYSLHKVVSHDHSAYFATIDDLRKKIHLGSTANVRTLLNIDNARLAAEDFKIKYETELAMTAALEADIYGLRNGLDNMNLNRFDLEKQYEGLKEELIMLKRNHEEELALVKIQAGGQVNVCVDAAPSQDLNEAMTEIRQHYESVAAKNRNEIEAWYQGKLATVEIEIVTSNEQLTSSVTELKQTKSTLQRLQIELQSHLSMLYLSPSTEILPGRHPGRHPEPLFWSAVGAPEHGDQPGVPALPATRADIFHNKQEYDILLDIKTRLETEIAEYRRLLDGENHHSTTKVVTKTVTVVETIVDGKVTKTSKAVDVAELES</sequence>
<dbReference type="SUPFAM" id="SSF64593">
    <property type="entry name" value="Intermediate filament protein, coiled coil region"/>
    <property type="match status" value="2"/>
</dbReference>
<dbReference type="PROSITE" id="PS51842">
    <property type="entry name" value="IF_ROD_2"/>
    <property type="match status" value="1"/>
</dbReference>
<organism evidence="5 6">
    <name type="scientific">Umbra pygmaea</name>
    <name type="common">Eastern mudminnow</name>
    <dbReference type="NCBI Taxonomy" id="75934"/>
    <lineage>
        <taxon>Eukaryota</taxon>
        <taxon>Metazoa</taxon>
        <taxon>Chordata</taxon>
        <taxon>Craniata</taxon>
        <taxon>Vertebrata</taxon>
        <taxon>Euteleostomi</taxon>
        <taxon>Actinopterygii</taxon>
        <taxon>Neopterygii</taxon>
        <taxon>Teleostei</taxon>
        <taxon>Protacanthopterygii</taxon>
        <taxon>Esociformes</taxon>
        <taxon>Umbridae</taxon>
        <taxon>Umbra</taxon>
    </lineage>
</organism>
<keyword evidence="6" id="KW-1185">Reference proteome</keyword>
<protein>
    <recommendedName>
        <fullName evidence="4">IF rod domain-containing protein</fullName>
    </recommendedName>
</protein>
<dbReference type="Proteomes" id="UP001557470">
    <property type="component" value="Unassembled WGS sequence"/>
</dbReference>
<evidence type="ECO:0000256" key="1">
    <source>
        <dbReference type="ARBA" id="ARBA00022754"/>
    </source>
</evidence>
<evidence type="ECO:0000313" key="6">
    <source>
        <dbReference type="Proteomes" id="UP001557470"/>
    </source>
</evidence>
<dbReference type="GO" id="GO:0005882">
    <property type="term" value="C:intermediate filament"/>
    <property type="evidence" value="ECO:0007669"/>
    <property type="project" value="UniProtKB-KW"/>
</dbReference>
<evidence type="ECO:0000259" key="4">
    <source>
        <dbReference type="PROSITE" id="PS51842"/>
    </source>
</evidence>
<feature type="coiled-coil region" evidence="3">
    <location>
        <begin position="253"/>
        <end position="283"/>
    </location>
</feature>
<evidence type="ECO:0000256" key="3">
    <source>
        <dbReference type="SAM" id="Coils"/>
    </source>
</evidence>
<dbReference type="AlphaFoldDB" id="A0ABD0XAK1"/>
<dbReference type="InterPro" id="IPR002957">
    <property type="entry name" value="Keratin_I"/>
</dbReference>
<reference evidence="5 6" key="1">
    <citation type="submission" date="2024-06" db="EMBL/GenBank/DDBJ databases">
        <authorList>
            <person name="Pan Q."/>
            <person name="Wen M."/>
            <person name="Jouanno E."/>
            <person name="Zahm M."/>
            <person name="Klopp C."/>
            <person name="Cabau C."/>
            <person name="Louis A."/>
            <person name="Berthelot C."/>
            <person name="Parey E."/>
            <person name="Roest Crollius H."/>
            <person name="Montfort J."/>
            <person name="Robinson-Rechavi M."/>
            <person name="Bouchez O."/>
            <person name="Lampietro C."/>
            <person name="Lopez Roques C."/>
            <person name="Donnadieu C."/>
            <person name="Postlethwait J."/>
            <person name="Bobe J."/>
            <person name="Verreycken H."/>
            <person name="Guiguen Y."/>
        </authorList>
    </citation>
    <scope>NUCLEOTIDE SEQUENCE [LARGE SCALE GENOMIC DNA]</scope>
    <source>
        <strain evidence="5">Up_M1</strain>
        <tissue evidence="5">Testis</tissue>
    </source>
</reference>
<dbReference type="PRINTS" id="PR01248">
    <property type="entry name" value="TYPE1KERATIN"/>
</dbReference>
<dbReference type="Gene3D" id="1.20.5.1160">
    <property type="entry name" value="Vasodilator-stimulated phosphoprotein"/>
    <property type="match status" value="1"/>
</dbReference>
<dbReference type="Gene3D" id="1.20.5.170">
    <property type="match status" value="1"/>
</dbReference>
<accession>A0ABD0XAK1</accession>
<gene>
    <name evidence="5" type="ORF">UPYG_G00066600</name>
</gene>
<dbReference type="Gene3D" id="1.20.5.500">
    <property type="entry name" value="Single helix bin"/>
    <property type="match status" value="1"/>
</dbReference>
<feature type="coiled-coil region" evidence="3">
    <location>
        <begin position="157"/>
        <end position="191"/>
    </location>
</feature>
<dbReference type="EMBL" id="JAGEUA010000002">
    <property type="protein sequence ID" value="KAL1005998.1"/>
    <property type="molecule type" value="Genomic_DNA"/>
</dbReference>
<feature type="coiled-coil region" evidence="3">
    <location>
        <begin position="45"/>
        <end position="86"/>
    </location>
</feature>
<dbReference type="InterPro" id="IPR039008">
    <property type="entry name" value="IF_rod_dom"/>
</dbReference>
<comment type="caution">
    <text evidence="5">The sequence shown here is derived from an EMBL/GenBank/DDBJ whole genome shotgun (WGS) entry which is preliminary data.</text>
</comment>
<evidence type="ECO:0000256" key="2">
    <source>
        <dbReference type="ARBA" id="ARBA00023054"/>
    </source>
</evidence>
<name>A0ABD0XAK1_UMBPY</name>
<keyword evidence="2 3" id="KW-0175">Coiled coil</keyword>
<proteinExistence type="predicted"/>
<keyword evidence="1" id="KW-0403">Intermediate filament</keyword>
<dbReference type="Pfam" id="PF00038">
    <property type="entry name" value="Filament"/>
    <property type="match status" value="1"/>
</dbReference>
<dbReference type="SMART" id="SM01391">
    <property type="entry name" value="Filament"/>
    <property type="match status" value="1"/>
</dbReference>
<feature type="domain" description="IF rod" evidence="4">
    <location>
        <begin position="48"/>
        <end position="366"/>
    </location>
</feature>
<dbReference type="PANTHER" id="PTHR23239">
    <property type="entry name" value="INTERMEDIATE FILAMENT"/>
    <property type="match status" value="1"/>
</dbReference>